<dbReference type="EC" id="2.7.13.3" evidence="3"/>
<dbReference type="SMART" id="SM00387">
    <property type="entry name" value="HATPase_c"/>
    <property type="match status" value="1"/>
</dbReference>
<feature type="domain" description="Histidine kinase" evidence="15">
    <location>
        <begin position="492"/>
        <end position="735"/>
    </location>
</feature>
<keyword evidence="13 14" id="KW-0472">Membrane</keyword>
<evidence type="ECO:0000256" key="10">
    <source>
        <dbReference type="ARBA" id="ARBA00022840"/>
    </source>
</evidence>
<dbReference type="Pfam" id="PF00672">
    <property type="entry name" value="HAMP"/>
    <property type="match status" value="1"/>
</dbReference>
<dbReference type="PROSITE" id="PS50109">
    <property type="entry name" value="HIS_KIN"/>
    <property type="match status" value="1"/>
</dbReference>
<evidence type="ECO:0000259" key="17">
    <source>
        <dbReference type="PROSITE" id="PS50885"/>
    </source>
</evidence>
<evidence type="ECO:0000256" key="14">
    <source>
        <dbReference type="SAM" id="Phobius"/>
    </source>
</evidence>
<dbReference type="Proteomes" id="UP000011932">
    <property type="component" value="Chromosome"/>
</dbReference>
<dbReference type="CDD" id="cd06225">
    <property type="entry name" value="HAMP"/>
    <property type="match status" value="1"/>
</dbReference>
<dbReference type="Gene3D" id="3.30.565.10">
    <property type="entry name" value="Histidine kinase-like ATPase, C-terminal domain"/>
    <property type="match status" value="1"/>
</dbReference>
<dbReference type="InterPro" id="IPR003594">
    <property type="entry name" value="HATPase_dom"/>
</dbReference>
<evidence type="ECO:0000256" key="13">
    <source>
        <dbReference type="ARBA" id="ARBA00023136"/>
    </source>
</evidence>
<proteinExistence type="predicted"/>
<dbReference type="InterPro" id="IPR036890">
    <property type="entry name" value="HATPase_C_sf"/>
</dbReference>
<dbReference type="GO" id="GO:0005524">
    <property type="term" value="F:ATP binding"/>
    <property type="evidence" value="ECO:0007669"/>
    <property type="project" value="UniProtKB-KW"/>
</dbReference>
<evidence type="ECO:0000256" key="1">
    <source>
        <dbReference type="ARBA" id="ARBA00000085"/>
    </source>
</evidence>
<sequence length="753" mass="83012">MGTLAALVLSIAAVAAGVATYAALTETPPFGNDPRTIFWLLNLDLVILLVLATLIGRRIAGLWSGRRRGVPGARLHGRLVMIFSLLAAIPAIIMAVFSAVFFYYGVQGWFSEKVQNAVTQSQAFAEAYMEEHQQVVRADILAMASDLDRAADMAAHNPAGFDQLVQTQSFLRNLSEVLIFDGSGRVIASSGMNFSLQFENIPQYVMEQARQGEVAVMGTRDDDRVRALVQLNSFIDTYLFVGRMVDPLVRSRLDATLRAVKEYDQLEAQRGDLQIKMMMMFVVVGLLLLLAAMWFGLVLARQLVTPIGSLVNAADRVRAGDLTVRLTESDNLDEFEVLARAFNRMTSQIQDQRDELIMANRKLDQRRRFTETVLAGVSAGIIGVDRMGKITLANSSAADLFGDKDERLVSRAIGDIVPEIQPLLDQAHQKPGKITQGEIPFIDVDGNRRTFLVRIAIDLIGDEDRGAVLTFDDMTALQSAQRKAAWADVARRIAHEIKNPLTPIQLSAERLKKRYLKQITEDPDIFAQCTDTIIHHVGDIGRMVNEFSAFARMPDPVMKRENLLTLLRDTMILQQQAHPDIKFTHTGFDLRSISANPVWMEADAQQVRQVFTNILQNAIDAIETRQKNGISQGVEIDAPGHVELCLHQNRADGTVMVMVSDNGAGLPKGEDNARLTDPYVTHREKGTGLGLAIVKKIMEDHGGRLIIGTTDTIRATPGWNDLGGATMTLVFDLAADDMMAGDEQIVPLDAVSG</sequence>
<dbReference type="PANTHER" id="PTHR43065:SF10">
    <property type="entry name" value="PEROXIDE STRESS-ACTIVATED HISTIDINE KINASE MAK3"/>
    <property type="match status" value="1"/>
</dbReference>
<evidence type="ECO:0000313" key="19">
    <source>
        <dbReference type="Proteomes" id="UP000011932"/>
    </source>
</evidence>
<dbReference type="Gene3D" id="6.10.340.10">
    <property type="match status" value="1"/>
</dbReference>
<evidence type="ECO:0000256" key="12">
    <source>
        <dbReference type="ARBA" id="ARBA00023012"/>
    </source>
</evidence>
<evidence type="ECO:0000256" key="2">
    <source>
        <dbReference type="ARBA" id="ARBA00004651"/>
    </source>
</evidence>
<feature type="domain" description="HAMP" evidence="17">
    <location>
        <begin position="301"/>
        <end position="354"/>
    </location>
</feature>
<dbReference type="PROSITE" id="PS50112">
    <property type="entry name" value="PAS"/>
    <property type="match status" value="1"/>
</dbReference>
<evidence type="ECO:0000256" key="6">
    <source>
        <dbReference type="ARBA" id="ARBA00022679"/>
    </source>
</evidence>
<evidence type="ECO:0000256" key="9">
    <source>
        <dbReference type="ARBA" id="ARBA00022777"/>
    </source>
</evidence>
<accession>M4VJ19</accession>
<dbReference type="InterPro" id="IPR000014">
    <property type="entry name" value="PAS"/>
</dbReference>
<name>M4VJ19_9BACT</name>
<dbReference type="InterPro" id="IPR003660">
    <property type="entry name" value="HAMP_dom"/>
</dbReference>
<dbReference type="Pfam" id="PF00989">
    <property type="entry name" value="PAS"/>
    <property type="match status" value="1"/>
</dbReference>
<evidence type="ECO:0000256" key="11">
    <source>
        <dbReference type="ARBA" id="ARBA00022989"/>
    </source>
</evidence>
<dbReference type="Pfam" id="PF19312">
    <property type="entry name" value="NtrY_N"/>
    <property type="match status" value="1"/>
</dbReference>
<dbReference type="AlphaFoldDB" id="M4VJ19"/>
<dbReference type="Pfam" id="PF02518">
    <property type="entry name" value="HATPase_c"/>
    <property type="match status" value="1"/>
</dbReference>
<keyword evidence="12" id="KW-0902">Two-component regulatory system</keyword>
<dbReference type="PRINTS" id="PR00344">
    <property type="entry name" value="BCTRLSENSOR"/>
</dbReference>
<dbReference type="Gene3D" id="3.30.450.20">
    <property type="entry name" value="PAS domain"/>
    <property type="match status" value="1"/>
</dbReference>
<dbReference type="InterPro" id="IPR005467">
    <property type="entry name" value="His_kinase_dom"/>
</dbReference>
<organism evidence="18 19">
    <name type="scientific">Micavibrio aeruginosavorus EPB</name>
    <dbReference type="NCBI Taxonomy" id="349215"/>
    <lineage>
        <taxon>Bacteria</taxon>
        <taxon>Pseudomonadati</taxon>
        <taxon>Bdellovibrionota</taxon>
        <taxon>Bdellovibrionia</taxon>
        <taxon>Bdellovibrionales</taxon>
        <taxon>Pseudobdellovibrionaceae</taxon>
        <taxon>Micavibrio</taxon>
    </lineage>
</organism>
<keyword evidence="10" id="KW-0067">ATP-binding</keyword>
<keyword evidence="11 14" id="KW-1133">Transmembrane helix</keyword>
<comment type="catalytic activity">
    <reaction evidence="1">
        <text>ATP + protein L-histidine = ADP + protein N-phospho-L-histidine.</text>
        <dbReference type="EC" id="2.7.13.3"/>
    </reaction>
</comment>
<evidence type="ECO:0000259" key="16">
    <source>
        <dbReference type="PROSITE" id="PS50112"/>
    </source>
</evidence>
<keyword evidence="8" id="KW-0547">Nucleotide-binding</keyword>
<protein>
    <recommendedName>
        <fullName evidence="3">histidine kinase</fullName>
        <ecNumber evidence="3">2.7.13.3</ecNumber>
    </recommendedName>
</protein>
<evidence type="ECO:0000259" key="15">
    <source>
        <dbReference type="PROSITE" id="PS50109"/>
    </source>
</evidence>
<dbReference type="GO" id="GO:0006355">
    <property type="term" value="P:regulation of DNA-templated transcription"/>
    <property type="evidence" value="ECO:0007669"/>
    <property type="project" value="InterPro"/>
</dbReference>
<keyword evidence="9" id="KW-0418">Kinase</keyword>
<feature type="domain" description="PAS" evidence="16">
    <location>
        <begin position="366"/>
        <end position="422"/>
    </location>
</feature>
<keyword evidence="7 14" id="KW-0812">Transmembrane</keyword>
<evidence type="ECO:0000256" key="5">
    <source>
        <dbReference type="ARBA" id="ARBA00022553"/>
    </source>
</evidence>
<dbReference type="PROSITE" id="PS50885">
    <property type="entry name" value="HAMP"/>
    <property type="match status" value="1"/>
</dbReference>
<dbReference type="EMBL" id="CP003538">
    <property type="protein sequence ID" value="AGH98031.1"/>
    <property type="molecule type" value="Genomic_DNA"/>
</dbReference>
<evidence type="ECO:0000313" key="18">
    <source>
        <dbReference type="EMBL" id="AGH98031.1"/>
    </source>
</evidence>
<dbReference type="InterPro" id="IPR045671">
    <property type="entry name" value="NtrY-like_N"/>
</dbReference>
<dbReference type="STRING" id="349215.A11S_1218"/>
<dbReference type="HOGENOM" id="CLU_019564_1_0_5"/>
<dbReference type="SMART" id="SM00388">
    <property type="entry name" value="HisKA"/>
    <property type="match status" value="1"/>
</dbReference>
<dbReference type="KEGG" id="man:A11S_1218"/>
<dbReference type="InterPro" id="IPR013767">
    <property type="entry name" value="PAS_fold"/>
</dbReference>
<dbReference type="InterPro" id="IPR035965">
    <property type="entry name" value="PAS-like_dom_sf"/>
</dbReference>
<evidence type="ECO:0000256" key="4">
    <source>
        <dbReference type="ARBA" id="ARBA00022475"/>
    </source>
</evidence>
<gene>
    <name evidence="18" type="ORF">A11S_1218</name>
</gene>
<dbReference type="GO" id="GO:0005886">
    <property type="term" value="C:plasma membrane"/>
    <property type="evidence" value="ECO:0007669"/>
    <property type="project" value="UniProtKB-SubCell"/>
</dbReference>
<keyword evidence="4" id="KW-1003">Cell membrane</keyword>
<feature type="transmembrane region" description="Helical" evidence="14">
    <location>
        <begin position="277"/>
        <end position="300"/>
    </location>
</feature>
<dbReference type="SUPFAM" id="SSF47384">
    <property type="entry name" value="Homodimeric domain of signal transducing histidine kinase"/>
    <property type="match status" value="1"/>
</dbReference>
<dbReference type="SUPFAM" id="SSF55874">
    <property type="entry name" value="ATPase domain of HSP90 chaperone/DNA topoisomerase II/histidine kinase"/>
    <property type="match status" value="1"/>
</dbReference>
<dbReference type="InterPro" id="IPR003661">
    <property type="entry name" value="HisK_dim/P_dom"/>
</dbReference>
<dbReference type="Pfam" id="PF00512">
    <property type="entry name" value="HisKA"/>
    <property type="match status" value="1"/>
</dbReference>
<dbReference type="InterPro" id="IPR017232">
    <property type="entry name" value="NtrY"/>
</dbReference>
<reference evidence="18 19" key="1">
    <citation type="journal article" date="2013" name="ISME J.">
        <title>By their genes ye shall know them: genomic signatures of predatory bacteria.</title>
        <authorList>
            <person name="Pasternak Z."/>
            <person name="Pietrokovski S."/>
            <person name="Rotem O."/>
            <person name="Gophna U."/>
            <person name="Lurie-Weinberger M.N."/>
            <person name="Jurkevitch E."/>
        </authorList>
    </citation>
    <scope>NUCLEOTIDE SEQUENCE [LARGE SCALE GENOMIC DNA]</scope>
    <source>
        <strain evidence="18">EPB</strain>
    </source>
</reference>
<dbReference type="CDD" id="cd00130">
    <property type="entry name" value="PAS"/>
    <property type="match status" value="1"/>
</dbReference>
<feature type="transmembrane region" description="Helical" evidence="14">
    <location>
        <begin position="38"/>
        <end position="59"/>
    </location>
</feature>
<keyword evidence="6 18" id="KW-0808">Transferase</keyword>
<evidence type="ECO:0000256" key="3">
    <source>
        <dbReference type="ARBA" id="ARBA00012438"/>
    </source>
</evidence>
<evidence type="ECO:0000256" key="7">
    <source>
        <dbReference type="ARBA" id="ARBA00022692"/>
    </source>
</evidence>
<dbReference type="PANTHER" id="PTHR43065">
    <property type="entry name" value="SENSOR HISTIDINE KINASE"/>
    <property type="match status" value="1"/>
</dbReference>
<dbReference type="GO" id="GO:0000155">
    <property type="term" value="F:phosphorelay sensor kinase activity"/>
    <property type="evidence" value="ECO:0007669"/>
    <property type="project" value="InterPro"/>
</dbReference>
<dbReference type="SMART" id="SM00091">
    <property type="entry name" value="PAS"/>
    <property type="match status" value="1"/>
</dbReference>
<evidence type="ECO:0000256" key="8">
    <source>
        <dbReference type="ARBA" id="ARBA00022741"/>
    </source>
</evidence>
<dbReference type="InterPro" id="IPR036097">
    <property type="entry name" value="HisK_dim/P_sf"/>
</dbReference>
<dbReference type="SUPFAM" id="SSF158472">
    <property type="entry name" value="HAMP domain-like"/>
    <property type="match status" value="1"/>
</dbReference>
<dbReference type="InterPro" id="IPR004358">
    <property type="entry name" value="Sig_transdc_His_kin-like_C"/>
</dbReference>
<dbReference type="SMART" id="SM00304">
    <property type="entry name" value="HAMP"/>
    <property type="match status" value="1"/>
</dbReference>
<feature type="transmembrane region" description="Helical" evidence="14">
    <location>
        <begin position="79"/>
        <end position="104"/>
    </location>
</feature>
<comment type="subcellular location">
    <subcellularLocation>
        <location evidence="2">Cell membrane</location>
        <topology evidence="2">Multi-pass membrane protein</topology>
    </subcellularLocation>
</comment>
<dbReference type="CDD" id="cd00082">
    <property type="entry name" value="HisKA"/>
    <property type="match status" value="1"/>
</dbReference>
<keyword evidence="5" id="KW-0597">Phosphoprotein</keyword>
<dbReference type="PIRSF" id="PIRSF037532">
    <property type="entry name" value="STHK_NtrY"/>
    <property type="match status" value="1"/>
</dbReference>
<dbReference type="Gene3D" id="1.10.287.130">
    <property type="match status" value="1"/>
</dbReference>
<dbReference type="SUPFAM" id="SSF55785">
    <property type="entry name" value="PYP-like sensor domain (PAS domain)"/>
    <property type="match status" value="1"/>
</dbReference>